<keyword evidence="1 5" id="KW-0808">Transferase</keyword>
<dbReference type="RefSeq" id="WP_097145577.1">
    <property type="nucleotide sequence ID" value="NZ_OBEA01000003.1"/>
</dbReference>
<dbReference type="InterPro" id="IPR000182">
    <property type="entry name" value="GNAT_dom"/>
</dbReference>
<dbReference type="CDD" id="cd04301">
    <property type="entry name" value="NAT_SF"/>
    <property type="match status" value="1"/>
</dbReference>
<dbReference type="InterPro" id="IPR016181">
    <property type="entry name" value="Acyl_CoA_acyltransferase"/>
</dbReference>
<dbReference type="InterPro" id="IPR050832">
    <property type="entry name" value="Bact_Acetyltransf"/>
</dbReference>
<reference evidence="4 7" key="2">
    <citation type="journal article" date="2018" name="Int. J. Syst. Evol. Microbiol.">
        <title>Pseudooceanicola lipolyticus sp. nov., a marine alphaproteobacterium, reclassification of Oceanicola flagellatus as Pseudooceanicola flagellatus comb. nov. and emended description of the genus Pseudooceanicola.</title>
        <authorList>
            <person name="Huang M.-M."/>
            <person name="Guo L.-L."/>
            <person name="Wu Y.-H."/>
            <person name="Lai Q.-L."/>
            <person name="Shao Z.-Z."/>
            <person name="Wang C.-S."/>
            <person name="Wu M."/>
            <person name="Xu X.-W."/>
        </authorList>
    </citation>
    <scope>NUCLEOTIDE SEQUENCE [LARGE SCALE GENOMIC DNA]</scope>
    <source>
        <strain evidence="4 7">Ar-45</strain>
    </source>
</reference>
<sequence length="288" mass="30912">MIREAAPADIPAMEAFLSRHPETSMFLRSNIAAQGVGQTEHPYSGDYLIWPAEGPIRAIFGISGRGFLMLQCPGQEREAFDAAAAHFAGRHMRGLTGEAGQARAYLDALGLTAQIERNEVEPLYSLDLADLPEVPGKLRAPEPGDEALLTRWFRAYIADTGLAPADPGEAQEEAERRARDVIAGSPPCRLMIEDGQPVAMAALNAEVADVVQVGGVYVPRETRNRGLGRRVTALLLAQARESGARLALLFAANPAAARAYEGIGFRRIGDYRVAMPDRVLTIPGGVSA</sequence>
<dbReference type="Proteomes" id="UP000231702">
    <property type="component" value="Unassembled WGS sequence"/>
</dbReference>
<protein>
    <submittedName>
        <fullName evidence="5">Acetyltransferase (GNAT) family protein</fullName>
    </submittedName>
    <submittedName>
        <fullName evidence="4">GNAT family N-acetyltransferase</fullName>
    </submittedName>
</protein>
<evidence type="ECO:0000313" key="4">
    <source>
        <dbReference type="EMBL" id="PJE31801.1"/>
    </source>
</evidence>
<dbReference type="Gene3D" id="3.40.630.30">
    <property type="match status" value="1"/>
</dbReference>
<accession>A0A285IR26</accession>
<feature type="domain" description="N-acetyltransferase" evidence="3">
    <location>
        <begin position="136"/>
        <end position="288"/>
    </location>
</feature>
<dbReference type="Pfam" id="PF00583">
    <property type="entry name" value="Acetyltransf_1"/>
    <property type="match status" value="1"/>
</dbReference>
<evidence type="ECO:0000259" key="3">
    <source>
        <dbReference type="PROSITE" id="PS51186"/>
    </source>
</evidence>
<dbReference type="EMBL" id="PGTD01000007">
    <property type="protein sequence ID" value="PJE31801.1"/>
    <property type="molecule type" value="Genomic_DNA"/>
</dbReference>
<dbReference type="PROSITE" id="PS51186">
    <property type="entry name" value="GNAT"/>
    <property type="match status" value="1"/>
</dbReference>
<reference evidence="5 6" key="1">
    <citation type="submission" date="2017-09" db="EMBL/GenBank/DDBJ databases">
        <authorList>
            <person name="Ehlers B."/>
            <person name="Leendertz F.H."/>
        </authorList>
    </citation>
    <scope>NUCLEOTIDE SEQUENCE [LARGE SCALE GENOMIC DNA]</scope>
    <source>
        <strain evidence="5 6">CGMCC 1.12662</strain>
    </source>
</reference>
<proteinExistence type="predicted"/>
<evidence type="ECO:0000313" key="5">
    <source>
        <dbReference type="EMBL" id="SNY50422.1"/>
    </source>
</evidence>
<dbReference type="AlphaFoldDB" id="A0A285IR26"/>
<keyword evidence="2" id="KW-0012">Acyltransferase</keyword>
<dbReference type="OrthoDB" id="7365268at2"/>
<dbReference type="Proteomes" id="UP000231655">
    <property type="component" value="Unassembled WGS sequence"/>
</dbReference>
<evidence type="ECO:0000256" key="2">
    <source>
        <dbReference type="ARBA" id="ARBA00023315"/>
    </source>
</evidence>
<name>A0A285IR26_9RHOB</name>
<dbReference type="GO" id="GO:0016747">
    <property type="term" value="F:acyltransferase activity, transferring groups other than amino-acyl groups"/>
    <property type="evidence" value="ECO:0007669"/>
    <property type="project" value="InterPro"/>
</dbReference>
<dbReference type="PANTHER" id="PTHR43877">
    <property type="entry name" value="AMINOALKYLPHOSPHONATE N-ACETYLTRANSFERASE-RELATED-RELATED"/>
    <property type="match status" value="1"/>
</dbReference>
<evidence type="ECO:0000313" key="7">
    <source>
        <dbReference type="Proteomes" id="UP000231702"/>
    </source>
</evidence>
<dbReference type="EMBL" id="OBEA01000003">
    <property type="protein sequence ID" value="SNY50422.1"/>
    <property type="molecule type" value="Genomic_DNA"/>
</dbReference>
<gene>
    <name evidence="4" type="ORF">CVM39_01475</name>
    <name evidence="5" type="ORF">SAMN06297129_1829</name>
</gene>
<keyword evidence="7" id="KW-1185">Reference proteome</keyword>
<evidence type="ECO:0000313" key="6">
    <source>
        <dbReference type="Proteomes" id="UP000231655"/>
    </source>
</evidence>
<organism evidence="5 6">
    <name type="scientific">Pseudooceanicola antarcticus</name>
    <dbReference type="NCBI Taxonomy" id="1247613"/>
    <lineage>
        <taxon>Bacteria</taxon>
        <taxon>Pseudomonadati</taxon>
        <taxon>Pseudomonadota</taxon>
        <taxon>Alphaproteobacteria</taxon>
        <taxon>Rhodobacterales</taxon>
        <taxon>Paracoccaceae</taxon>
        <taxon>Pseudooceanicola</taxon>
    </lineage>
</organism>
<evidence type="ECO:0000256" key="1">
    <source>
        <dbReference type="ARBA" id="ARBA00022679"/>
    </source>
</evidence>
<dbReference type="SUPFAM" id="SSF55729">
    <property type="entry name" value="Acyl-CoA N-acyltransferases (Nat)"/>
    <property type="match status" value="1"/>
</dbReference>